<keyword evidence="2" id="KW-0812">Transmembrane</keyword>
<evidence type="ECO:0000256" key="2">
    <source>
        <dbReference type="SAM" id="Phobius"/>
    </source>
</evidence>
<feature type="region of interest" description="Disordered" evidence="1">
    <location>
        <begin position="42"/>
        <end position="61"/>
    </location>
</feature>
<keyword evidence="2" id="KW-1133">Transmembrane helix</keyword>
<dbReference type="EMBL" id="JALLPB020000239">
    <property type="protein sequence ID" value="KAL3811743.1"/>
    <property type="molecule type" value="Genomic_DNA"/>
</dbReference>
<reference evidence="3 4" key="1">
    <citation type="submission" date="2024-10" db="EMBL/GenBank/DDBJ databases">
        <title>Updated reference genomes for cyclostephanoid diatoms.</title>
        <authorList>
            <person name="Roberts W.R."/>
            <person name="Alverson A.J."/>
        </authorList>
    </citation>
    <scope>NUCLEOTIDE SEQUENCE [LARGE SCALE GENOMIC DNA]</scope>
    <source>
        <strain evidence="3 4">AJA228-03</strain>
    </source>
</reference>
<protein>
    <recommendedName>
        <fullName evidence="5">Supervillin</fullName>
    </recommendedName>
</protein>
<feature type="transmembrane region" description="Helical" evidence="2">
    <location>
        <begin position="421"/>
        <end position="438"/>
    </location>
</feature>
<keyword evidence="4" id="KW-1185">Reference proteome</keyword>
<feature type="compositionally biased region" description="Polar residues" evidence="1">
    <location>
        <begin position="112"/>
        <end position="121"/>
    </location>
</feature>
<dbReference type="AlphaFoldDB" id="A0ABD3RFF9"/>
<comment type="caution">
    <text evidence="3">The sequence shown here is derived from an EMBL/GenBank/DDBJ whole genome shotgun (WGS) entry which is preliminary data.</text>
</comment>
<keyword evidence="2" id="KW-0472">Membrane</keyword>
<gene>
    <name evidence="3" type="ORF">ACHAXA_004917</name>
</gene>
<evidence type="ECO:0008006" key="5">
    <source>
        <dbReference type="Google" id="ProtNLM"/>
    </source>
</evidence>
<dbReference type="Proteomes" id="UP001530377">
    <property type="component" value="Unassembled WGS sequence"/>
</dbReference>
<evidence type="ECO:0000256" key="1">
    <source>
        <dbReference type="SAM" id="MobiDB-lite"/>
    </source>
</evidence>
<accession>A0ABD3RFF9</accession>
<evidence type="ECO:0000313" key="3">
    <source>
        <dbReference type="EMBL" id="KAL3811743.1"/>
    </source>
</evidence>
<organism evidence="3 4">
    <name type="scientific">Cyclostephanos tholiformis</name>
    <dbReference type="NCBI Taxonomy" id="382380"/>
    <lineage>
        <taxon>Eukaryota</taxon>
        <taxon>Sar</taxon>
        <taxon>Stramenopiles</taxon>
        <taxon>Ochrophyta</taxon>
        <taxon>Bacillariophyta</taxon>
        <taxon>Coscinodiscophyceae</taxon>
        <taxon>Thalassiosirophycidae</taxon>
        <taxon>Stephanodiscales</taxon>
        <taxon>Stephanodiscaceae</taxon>
        <taxon>Cyclostephanos</taxon>
    </lineage>
</organism>
<name>A0ABD3RFF9_9STRA</name>
<feature type="region of interest" description="Disordered" evidence="1">
    <location>
        <begin position="82"/>
        <end position="121"/>
    </location>
</feature>
<feature type="compositionally biased region" description="Basic and acidic residues" evidence="1">
    <location>
        <begin position="92"/>
        <end position="103"/>
    </location>
</feature>
<proteinExistence type="predicted"/>
<sequence length="447" mass="49328">MSALDIFRSRLAESAKAAADAAMQLSSLDELAQNDEYIQSEGLRVSGKKKPSASSASRNSELPAVVENLSGKFVVALSMAARQQHSQSPVSERIRTPRVEASRKQKGKSIDGAQSLSMSYHQPRAQTQKQQLIPSVAALLDQNEKMIVAKQSIIKDGSQKKALVHNSNQRNSHSEGRGIGPDTTKISSLATIPLSPDSPGRCTKNVILVNERRAHILHVLDYESDTDSSDDEISPRKSHSDIAVGRFENAALSNRLEQDLEDNDGHNAVHRFITMTTRLETERDVLMQSQKTARDFTPSNADRIESRDGLWAQGKRGNTAGEETNGGLIAGLAWVRNVASPQLQALSKQLLTKISEPELNNRPMIGPRYVSNISEEEDIITTTSTAFLSAQDKAELERIRKWNSTLKLQPLLQICFENPRFALIGVTLILAVIAYFYSRHRSVDNVL</sequence>
<evidence type="ECO:0000313" key="4">
    <source>
        <dbReference type="Proteomes" id="UP001530377"/>
    </source>
</evidence>